<keyword evidence="5" id="KW-1185">Reference proteome</keyword>
<dbReference type="EMBL" id="MDER01000027">
    <property type="protein sequence ID" value="ODP29934.1"/>
    <property type="molecule type" value="Genomic_DNA"/>
</dbReference>
<sequence>MYESQTYEVLLERMLDRVSDKLDKREGSIIYDALAPAAIELAQMYAELDIQMNLSFADTASGEYLERRTAEYGIKRQAATYAVRKGLFFEGDGSKVDVAIGIRLASGDLIYMVSQKLALGEYTLTCETAGEVGNSPSGTLLPLDYIQGLAVAELGEVLVPGEDIENDETLRARYIQAINEQPFGGNISDYKKEINEIEGVGGVKVFPVWQGGGTVKCTIIASDGRAPSSELLNRVQTIIDPIVNQGTGIGIAPIGHRVTITGVQEVPITISTRLILDTGTTVGQVQADLNDILSAYIKELTTSWKDVEQIIIRLSQLDARIVSVRGIADVNNTKINGNASNFTLQPEQIAIWGGVDKLE</sequence>
<name>A0A1E3L8F2_9BACL</name>
<dbReference type="InterPro" id="IPR058531">
    <property type="entry name" value="Baseplate_J_M"/>
</dbReference>
<gene>
    <name evidence="4" type="ORF">PTI45_00709</name>
</gene>
<evidence type="ECO:0000256" key="1">
    <source>
        <dbReference type="ARBA" id="ARBA00038087"/>
    </source>
</evidence>
<organism evidence="4 5">
    <name type="scientific">Paenibacillus nuruki</name>
    <dbReference type="NCBI Taxonomy" id="1886670"/>
    <lineage>
        <taxon>Bacteria</taxon>
        <taxon>Bacillati</taxon>
        <taxon>Bacillota</taxon>
        <taxon>Bacilli</taxon>
        <taxon>Bacillales</taxon>
        <taxon>Paenibacillaceae</taxon>
        <taxon>Paenibacillus</taxon>
    </lineage>
</organism>
<accession>A0A1E3L8F2</accession>
<dbReference type="STRING" id="1886670.PTI45_00709"/>
<comment type="similarity">
    <text evidence="1">Belongs to the Mu gp47/PBSX XkdT family.</text>
</comment>
<protein>
    <submittedName>
        <fullName evidence="4">Phage-like element PBSX protein XkdT</fullName>
    </submittedName>
</protein>
<dbReference type="PANTHER" id="PTHR37829:SF3">
    <property type="entry name" value="PROTEIN JAYE-RELATED"/>
    <property type="match status" value="1"/>
</dbReference>
<dbReference type="Pfam" id="PF26079">
    <property type="entry name" value="Baseplate_J_C"/>
    <property type="match status" value="1"/>
</dbReference>
<proteinExistence type="inferred from homology"/>
<dbReference type="PATRIC" id="fig|1886670.3.peg.728"/>
<dbReference type="PANTHER" id="PTHR37829">
    <property type="entry name" value="PHAGE-LIKE ELEMENT PBSX PROTEIN XKDT"/>
    <property type="match status" value="1"/>
</dbReference>
<evidence type="ECO:0000259" key="3">
    <source>
        <dbReference type="Pfam" id="PF26079"/>
    </source>
</evidence>
<evidence type="ECO:0000313" key="5">
    <source>
        <dbReference type="Proteomes" id="UP000094578"/>
    </source>
</evidence>
<dbReference type="RefSeq" id="WP_069326168.1">
    <property type="nucleotide sequence ID" value="NZ_MDER01000027.1"/>
</dbReference>
<reference evidence="4 5" key="1">
    <citation type="submission" date="2016-08" db="EMBL/GenBank/DDBJ databases">
        <title>Genome sequencing of Paenibacillus sp. TI45-13ar, isolated from Korean traditional nuruk.</title>
        <authorList>
            <person name="Kim S.-J."/>
        </authorList>
    </citation>
    <scope>NUCLEOTIDE SEQUENCE [LARGE SCALE GENOMIC DNA]</scope>
    <source>
        <strain evidence="4 5">TI45-13ar</strain>
    </source>
</reference>
<dbReference type="AlphaFoldDB" id="A0A1E3L8F2"/>
<dbReference type="InterPro" id="IPR052399">
    <property type="entry name" value="Phage_Baseplate_Assmbl_Protein"/>
</dbReference>
<evidence type="ECO:0000313" key="4">
    <source>
        <dbReference type="EMBL" id="ODP29934.1"/>
    </source>
</evidence>
<comment type="caution">
    <text evidence="4">The sequence shown here is derived from an EMBL/GenBank/DDBJ whole genome shotgun (WGS) entry which is preliminary data.</text>
</comment>
<evidence type="ECO:0000259" key="2">
    <source>
        <dbReference type="Pfam" id="PF26078"/>
    </source>
</evidence>
<feature type="domain" description="Baseplate J-like central" evidence="2">
    <location>
        <begin position="182"/>
        <end position="261"/>
    </location>
</feature>
<feature type="domain" description="Baseplate J-like C-terminal" evidence="3">
    <location>
        <begin position="268"/>
        <end position="355"/>
    </location>
</feature>
<dbReference type="InterPro" id="IPR058530">
    <property type="entry name" value="Baseplate_J-like_C"/>
</dbReference>
<dbReference type="Proteomes" id="UP000094578">
    <property type="component" value="Unassembled WGS sequence"/>
</dbReference>
<dbReference type="Pfam" id="PF26078">
    <property type="entry name" value="Baseplate_J_M"/>
    <property type="match status" value="1"/>
</dbReference>